<name>A0A427Y9H3_9TREE</name>
<feature type="domain" description="ABC transporter" evidence="11">
    <location>
        <begin position="411"/>
        <end position="667"/>
    </location>
</feature>
<organism evidence="12 13">
    <name type="scientific">Apiotrichum porosum</name>
    <dbReference type="NCBI Taxonomy" id="105984"/>
    <lineage>
        <taxon>Eukaryota</taxon>
        <taxon>Fungi</taxon>
        <taxon>Dikarya</taxon>
        <taxon>Basidiomycota</taxon>
        <taxon>Agaricomycotina</taxon>
        <taxon>Tremellomycetes</taxon>
        <taxon>Trichosporonales</taxon>
        <taxon>Trichosporonaceae</taxon>
        <taxon>Apiotrichum</taxon>
    </lineage>
</organism>
<evidence type="ECO:0000256" key="4">
    <source>
        <dbReference type="ARBA" id="ARBA00022741"/>
    </source>
</evidence>
<comment type="caution">
    <text evidence="12">The sequence shown here is derived from an EMBL/GenBank/DDBJ whole genome shotgun (WGS) entry which is preliminary data.</text>
</comment>
<dbReference type="InterPro" id="IPR017871">
    <property type="entry name" value="ABC_transporter-like_CS"/>
</dbReference>
<dbReference type="EMBL" id="RSCE01000001">
    <property type="protein sequence ID" value="RSH87597.1"/>
    <property type="molecule type" value="Genomic_DNA"/>
</dbReference>
<evidence type="ECO:0000256" key="7">
    <source>
        <dbReference type="ARBA" id="ARBA00023136"/>
    </source>
</evidence>
<feature type="transmembrane region" description="Helical" evidence="9">
    <location>
        <begin position="961"/>
        <end position="982"/>
    </location>
</feature>
<keyword evidence="13" id="KW-1185">Reference proteome</keyword>
<dbReference type="STRING" id="105984.A0A427Y9H3"/>
<comment type="subcellular location">
    <subcellularLocation>
        <location evidence="1">Membrane</location>
        <topology evidence="1">Multi-pass membrane protein</topology>
    </subcellularLocation>
</comment>
<dbReference type="AlphaFoldDB" id="A0A427Y9H3"/>
<keyword evidence="7 9" id="KW-0472">Membrane</keyword>
<evidence type="ECO:0000256" key="2">
    <source>
        <dbReference type="ARBA" id="ARBA00022448"/>
    </source>
</evidence>
<proteinExistence type="predicted"/>
<protein>
    <recommendedName>
        <fullName evidence="11">ABC transporter domain-containing protein</fullName>
    </recommendedName>
</protein>
<feature type="compositionally biased region" description="Polar residues" evidence="8">
    <location>
        <begin position="681"/>
        <end position="692"/>
    </location>
</feature>
<keyword evidence="5" id="KW-0067">ATP-binding</keyword>
<dbReference type="Gene3D" id="3.40.50.300">
    <property type="entry name" value="P-loop containing nucleotide triphosphate hydrolases"/>
    <property type="match status" value="1"/>
</dbReference>
<keyword evidence="10" id="KW-0732">Signal</keyword>
<feature type="compositionally biased region" description="Basic and acidic residues" evidence="8">
    <location>
        <begin position="704"/>
        <end position="723"/>
    </location>
</feature>
<feature type="transmembrane region" description="Helical" evidence="9">
    <location>
        <begin position="820"/>
        <end position="842"/>
    </location>
</feature>
<feature type="region of interest" description="Disordered" evidence="8">
    <location>
        <begin position="679"/>
        <end position="733"/>
    </location>
</feature>
<evidence type="ECO:0000256" key="10">
    <source>
        <dbReference type="SAM" id="SignalP"/>
    </source>
</evidence>
<dbReference type="PROSITE" id="PS00211">
    <property type="entry name" value="ABC_TRANSPORTER_1"/>
    <property type="match status" value="1"/>
</dbReference>
<feature type="transmembrane region" description="Helical" evidence="9">
    <location>
        <begin position="331"/>
        <end position="354"/>
    </location>
</feature>
<keyword evidence="2" id="KW-0813">Transport</keyword>
<dbReference type="InterPro" id="IPR000742">
    <property type="entry name" value="EGF"/>
</dbReference>
<dbReference type="Proteomes" id="UP000279236">
    <property type="component" value="Unassembled WGS sequence"/>
</dbReference>
<evidence type="ECO:0000313" key="12">
    <source>
        <dbReference type="EMBL" id="RSH87597.1"/>
    </source>
</evidence>
<keyword evidence="6 9" id="KW-1133">Transmembrane helix</keyword>
<evidence type="ECO:0000256" key="5">
    <source>
        <dbReference type="ARBA" id="ARBA00022840"/>
    </source>
</evidence>
<sequence length="1044" mass="111341">MRILFDRRRGRRGIAVLPAVAGALAVLLPPAVLAAQDSCVNYAQVSGDSCVCPAGFTETGSNACDLPQCGGSLYTPGTVATGTFGNVTNCACSDGWTGPSCTVCKSSDACSVSIQNYLNSSTALANSALNTSMMCSSVPTVYAASHMSCAVNVPLLQTLFPGTSTLTISRFLNASRTPGGTTALQQAGIAGGDNVIWAQLWYEDVEQFYCTASSCVQTVSSTGSGTTNSSDWNCPTLNCTCRPGTSFCGGGASTTQNLTVAIDPLTGPLTVSCNPDGTCYFKQTFLNNMFGSGGLALDSCVFGECVQQYVVDQALGISTAASSGNQLSGGVIAGLAVVGAIILGIVLLGIWGVIVRNKARKVPDQSLEKKQHGGVGLAWTGVGYEVQPHGRGLYGNTIRWLRGWGSPDKRIKKEEQSEEEGSGVGPNGGKVVLRSVYGELPAGGFCCVLGPSGAGKSTLVDILAGKRKTGEVEGKVVYLSDLKDDHRVKIGYVDQSDVLSPTSTVLETLQFAAYLRLPENVSKAVKDERAREVMAQLGLSDIAETRIGSGEHRGVSGGEMRRVSIGIELVAAPDILILDEPTSGLDSVSAARIVRLLKSLTQDPACRTTIVASIHQPSSALYHSFDQVCLLANGTQLYFGPGGNTPAEFFAAQGRPCPPGYNIADHLLEVAAERPAGLHSGQASVVPTNSRPSPEASGAASKMQSEESVHRGLTEKSSHEESHTHHRTHSLRRTLSTGREVDLAFIASENKKESRSWIPKSHCATTLLTQIQVLGGREWRNLKRDKTLLIAHLVVACVLGCFAGGLYFNINLTIAGFQNLVGSMFFLGALILFTSFSALNNVQDIRPLYLREHDAGFYSPTAWLIARFLYDLLPLRLIPSIIVSTIVYFMVGLNREPALFFKFLLVILEFTVVATLYNFLLGVVFAHMGVAMLTSALFVMANLVYAGFFINLMQIPPVLRWVHYIMPLPYTLEALTVNAVGAGLQIIDVLNGVSIQIGAVVIMNTLFGFEAKNYFRNVLILAGFIIGIAILLMVSTVSFLRQRR</sequence>
<dbReference type="InterPro" id="IPR003439">
    <property type="entry name" value="ABC_transporter-like_ATP-bd"/>
</dbReference>
<evidence type="ECO:0000259" key="11">
    <source>
        <dbReference type="PROSITE" id="PS50893"/>
    </source>
</evidence>
<dbReference type="PROSITE" id="PS50893">
    <property type="entry name" value="ABC_TRANSPORTER_2"/>
    <property type="match status" value="1"/>
</dbReference>
<dbReference type="GO" id="GO:0016020">
    <property type="term" value="C:membrane"/>
    <property type="evidence" value="ECO:0007669"/>
    <property type="project" value="UniProtKB-SubCell"/>
</dbReference>
<feature type="chain" id="PRO_5018978853" description="ABC transporter domain-containing protein" evidence="10">
    <location>
        <begin position="35"/>
        <end position="1044"/>
    </location>
</feature>
<feature type="transmembrane region" description="Helical" evidence="9">
    <location>
        <begin position="787"/>
        <end position="808"/>
    </location>
</feature>
<dbReference type="GeneID" id="39584652"/>
<dbReference type="PANTHER" id="PTHR48041">
    <property type="entry name" value="ABC TRANSPORTER G FAMILY MEMBER 28"/>
    <property type="match status" value="1"/>
</dbReference>
<dbReference type="InterPro" id="IPR003593">
    <property type="entry name" value="AAA+_ATPase"/>
</dbReference>
<feature type="transmembrane region" description="Helical" evidence="9">
    <location>
        <begin position="1019"/>
        <end position="1040"/>
    </location>
</feature>
<dbReference type="Pfam" id="PF01061">
    <property type="entry name" value="ABC2_membrane"/>
    <property type="match status" value="1"/>
</dbReference>
<evidence type="ECO:0000256" key="9">
    <source>
        <dbReference type="SAM" id="Phobius"/>
    </source>
</evidence>
<dbReference type="Pfam" id="PF00005">
    <property type="entry name" value="ABC_tran"/>
    <property type="match status" value="1"/>
</dbReference>
<dbReference type="Gene3D" id="2.10.25.10">
    <property type="entry name" value="Laminin"/>
    <property type="match status" value="1"/>
</dbReference>
<feature type="signal peptide" evidence="10">
    <location>
        <begin position="1"/>
        <end position="34"/>
    </location>
</feature>
<feature type="transmembrane region" description="Helical" evidence="9">
    <location>
        <begin position="873"/>
        <end position="891"/>
    </location>
</feature>
<dbReference type="OrthoDB" id="66620at2759"/>
<dbReference type="InterPro" id="IPR013525">
    <property type="entry name" value="ABC2_TM"/>
</dbReference>
<dbReference type="PROSITE" id="PS00022">
    <property type="entry name" value="EGF_1"/>
    <property type="match status" value="1"/>
</dbReference>
<dbReference type="InterPro" id="IPR027417">
    <property type="entry name" value="P-loop_NTPase"/>
</dbReference>
<evidence type="ECO:0000256" key="8">
    <source>
        <dbReference type="SAM" id="MobiDB-lite"/>
    </source>
</evidence>
<reference evidence="12 13" key="1">
    <citation type="submission" date="2018-11" db="EMBL/GenBank/DDBJ databases">
        <title>Genome sequence of Apiotrichum porosum DSM 27194.</title>
        <authorList>
            <person name="Aliyu H."/>
            <person name="Gorte O."/>
            <person name="Ochsenreither K."/>
        </authorList>
    </citation>
    <scope>NUCLEOTIDE SEQUENCE [LARGE SCALE GENOMIC DNA]</scope>
    <source>
        <strain evidence="12 13">DSM 27194</strain>
    </source>
</reference>
<feature type="transmembrane region" description="Helical" evidence="9">
    <location>
        <begin position="933"/>
        <end position="955"/>
    </location>
</feature>
<dbReference type="SUPFAM" id="SSF52540">
    <property type="entry name" value="P-loop containing nucleoside triphosphate hydrolases"/>
    <property type="match status" value="1"/>
</dbReference>
<evidence type="ECO:0000256" key="1">
    <source>
        <dbReference type="ARBA" id="ARBA00004141"/>
    </source>
</evidence>
<dbReference type="GO" id="GO:0140359">
    <property type="term" value="F:ABC-type transporter activity"/>
    <property type="evidence" value="ECO:0007669"/>
    <property type="project" value="InterPro"/>
</dbReference>
<dbReference type="SMART" id="SM00382">
    <property type="entry name" value="AAA"/>
    <property type="match status" value="1"/>
</dbReference>
<dbReference type="RefSeq" id="XP_028479805.1">
    <property type="nucleotide sequence ID" value="XM_028615948.1"/>
</dbReference>
<dbReference type="GO" id="GO:0016887">
    <property type="term" value="F:ATP hydrolysis activity"/>
    <property type="evidence" value="ECO:0007669"/>
    <property type="project" value="InterPro"/>
</dbReference>
<evidence type="ECO:0000256" key="3">
    <source>
        <dbReference type="ARBA" id="ARBA00022692"/>
    </source>
</evidence>
<dbReference type="InterPro" id="IPR050352">
    <property type="entry name" value="ABCG_transporters"/>
</dbReference>
<dbReference type="PANTHER" id="PTHR48041:SF139">
    <property type="entry name" value="PROTEIN SCARLET"/>
    <property type="match status" value="1"/>
</dbReference>
<evidence type="ECO:0000256" key="6">
    <source>
        <dbReference type="ARBA" id="ARBA00022989"/>
    </source>
</evidence>
<keyword evidence="4" id="KW-0547">Nucleotide-binding</keyword>
<accession>A0A427Y9H3</accession>
<feature type="transmembrane region" description="Helical" evidence="9">
    <location>
        <begin position="989"/>
        <end position="1007"/>
    </location>
</feature>
<feature type="transmembrane region" description="Helical" evidence="9">
    <location>
        <begin position="903"/>
        <end position="926"/>
    </location>
</feature>
<dbReference type="GO" id="GO:0005524">
    <property type="term" value="F:ATP binding"/>
    <property type="evidence" value="ECO:0007669"/>
    <property type="project" value="UniProtKB-KW"/>
</dbReference>
<evidence type="ECO:0000313" key="13">
    <source>
        <dbReference type="Proteomes" id="UP000279236"/>
    </source>
</evidence>
<keyword evidence="3 9" id="KW-0812">Transmembrane</keyword>
<gene>
    <name evidence="12" type="ORF">EHS24_000109</name>
</gene>